<evidence type="ECO:0000313" key="3">
    <source>
        <dbReference type="EMBL" id="KAJ4959599.1"/>
    </source>
</evidence>
<comment type="caution">
    <text evidence="3">The sequence shown here is derived from an EMBL/GenBank/DDBJ whole genome shotgun (WGS) entry which is preliminary data.</text>
</comment>
<feature type="domain" description="FMR1-interacting protein 1 conserved" evidence="2">
    <location>
        <begin position="514"/>
        <end position="546"/>
    </location>
</feature>
<keyword evidence="4" id="KW-1185">Reference proteome</keyword>
<dbReference type="GO" id="GO:0005634">
    <property type="term" value="C:nucleus"/>
    <property type="evidence" value="ECO:0007669"/>
    <property type="project" value="TreeGrafter"/>
</dbReference>
<dbReference type="AlphaFoldDB" id="A0A9Q0K0S5"/>
<reference evidence="3" key="1">
    <citation type="journal article" date="2023" name="Plant J.">
        <title>The genome of the king protea, Protea cynaroides.</title>
        <authorList>
            <person name="Chang J."/>
            <person name="Duong T.A."/>
            <person name="Schoeman C."/>
            <person name="Ma X."/>
            <person name="Roodt D."/>
            <person name="Barker N."/>
            <person name="Li Z."/>
            <person name="Van de Peer Y."/>
            <person name="Mizrachi E."/>
        </authorList>
    </citation>
    <scope>NUCLEOTIDE SEQUENCE</scope>
    <source>
        <tissue evidence="3">Young leaves</tissue>
    </source>
</reference>
<name>A0A9Q0K0S5_9MAGN</name>
<evidence type="ECO:0000259" key="2">
    <source>
        <dbReference type="Pfam" id="PF10453"/>
    </source>
</evidence>
<evidence type="ECO:0000313" key="4">
    <source>
        <dbReference type="Proteomes" id="UP001141806"/>
    </source>
</evidence>
<dbReference type="OrthoDB" id="273070at2759"/>
<feature type="compositionally biased region" description="Basic residues" evidence="1">
    <location>
        <begin position="605"/>
        <end position="618"/>
    </location>
</feature>
<organism evidence="3 4">
    <name type="scientific">Protea cynaroides</name>
    <dbReference type="NCBI Taxonomy" id="273540"/>
    <lineage>
        <taxon>Eukaryota</taxon>
        <taxon>Viridiplantae</taxon>
        <taxon>Streptophyta</taxon>
        <taxon>Embryophyta</taxon>
        <taxon>Tracheophyta</taxon>
        <taxon>Spermatophyta</taxon>
        <taxon>Magnoliopsida</taxon>
        <taxon>Proteales</taxon>
        <taxon>Proteaceae</taxon>
        <taxon>Protea</taxon>
    </lineage>
</organism>
<dbReference type="GO" id="GO:0000492">
    <property type="term" value="P:box C/D snoRNP assembly"/>
    <property type="evidence" value="ECO:0007669"/>
    <property type="project" value="TreeGrafter"/>
</dbReference>
<feature type="region of interest" description="Disordered" evidence="1">
    <location>
        <begin position="603"/>
        <end position="628"/>
    </location>
</feature>
<dbReference type="InterPro" id="IPR039136">
    <property type="entry name" value="NUFIP1-like"/>
</dbReference>
<evidence type="ECO:0000256" key="1">
    <source>
        <dbReference type="SAM" id="MobiDB-lite"/>
    </source>
</evidence>
<gene>
    <name evidence="3" type="ORF">NE237_026710</name>
</gene>
<dbReference type="GO" id="GO:0003723">
    <property type="term" value="F:RNA binding"/>
    <property type="evidence" value="ECO:0007669"/>
    <property type="project" value="InterPro"/>
</dbReference>
<dbReference type="InterPro" id="IPR019496">
    <property type="entry name" value="NUFIP1_cons_dom"/>
</dbReference>
<dbReference type="PANTHER" id="PTHR13309:SF0">
    <property type="entry name" value="FMR1-INTERACTING PROTEIN NUFIP1"/>
    <property type="match status" value="1"/>
</dbReference>
<dbReference type="Proteomes" id="UP001141806">
    <property type="component" value="Unassembled WGS sequence"/>
</dbReference>
<proteinExistence type="predicted"/>
<protein>
    <recommendedName>
        <fullName evidence="2">FMR1-interacting protein 1 conserved domain-containing protein</fullName>
    </recommendedName>
</protein>
<dbReference type="Pfam" id="PF10453">
    <property type="entry name" value="NUFIP1"/>
    <property type="match status" value="1"/>
</dbReference>
<accession>A0A9Q0K0S5</accession>
<dbReference type="EMBL" id="JAMYWD010000010">
    <property type="protein sequence ID" value="KAJ4959599.1"/>
    <property type="molecule type" value="Genomic_DNA"/>
</dbReference>
<sequence length="743" mass="83943">MQGRWKSIEGSLIEVGVDNNQSRSINCDYLCSGGIHSGMKWRGECGCCLCSIPMVNKCYHVAKEELREITGVSLLAVTYSFGLSRQYLLFQLRREEVLYFSFLKMLPFSFPRLPNPTQTEGSNSSAPPQVVSSDPCRTDSGILSVGSNPIHQLPCSSCAYHNPLVPTNSLQISSQVDVFNPHLQRPYGNSNINLNDLNVNYMAMPVGSSMVPPPCFPSVANHYLPLHNIHMGMPILGPSGPHHFMQTHGQLFPNTIPQIFNPIMAPPVHGQSFFNLPQNSNQIVASLAHSQLFMHNYPQVSSQIGLLQPQASMNVQSGKSSSHNHVDLNTGMPDGQSYSQNQMCSAIQHVALVNSNEDAEHNKQDPHTCIPLNMGQNAFQESSIVAGKLQGNLPPSLTCPVQMQQTQKNLQQARFLQSQGYCVKNGGNNISNRNRRNPRVQKFTRNYHRFGRQESANPRFQKSQFHSVAGAGGNFRNFNMNGGKGNRYDRARKSYLAYSPKQAEVEYRRSLPLSYTEQEVLQWREERRKNYPSEVNIEKKLTEKRRNPELIANDAKRRCQQLKEILAKQAELGVEVAEIPPNYLSEFDTQVCGREEEKKDCIKNQRSRNKYGKRKKHGKDSSSTMPASMMRQPSLLQKLLTAEIKREKSHLLQVFRFILINSFFKDWPEKPLIFPSVTVRDMECEGHLFEESSEQGNNGVYGVLENGNVEKFEEEMLYDYAREANHAVEDADKSEPEEGEIID</sequence>
<dbReference type="PANTHER" id="PTHR13309">
    <property type="entry name" value="NUCLEAR FRAGILE X MENTAL RETARDATION PROTEIN INTERACTING PROTEIN 1"/>
    <property type="match status" value="1"/>
</dbReference>